<dbReference type="Pfam" id="PF08281">
    <property type="entry name" value="Sigma70_r4_2"/>
    <property type="match status" value="1"/>
</dbReference>
<evidence type="ECO:0000256" key="4">
    <source>
        <dbReference type="ARBA" id="ARBA00023163"/>
    </source>
</evidence>
<dbReference type="PANTHER" id="PTHR43133:SF46">
    <property type="entry name" value="RNA POLYMERASE SIGMA-70 FACTOR ECF SUBFAMILY"/>
    <property type="match status" value="1"/>
</dbReference>
<dbReference type="InterPro" id="IPR039425">
    <property type="entry name" value="RNA_pol_sigma-70-like"/>
</dbReference>
<evidence type="ECO:0000259" key="5">
    <source>
        <dbReference type="Pfam" id="PF04542"/>
    </source>
</evidence>
<dbReference type="NCBIfam" id="TIGR02985">
    <property type="entry name" value="Sig70_bacteroi1"/>
    <property type="match status" value="1"/>
</dbReference>
<evidence type="ECO:0000313" key="7">
    <source>
        <dbReference type="EMBL" id="MDR6941185.1"/>
    </source>
</evidence>
<feature type="domain" description="RNA polymerase sigma-70 region 2" evidence="5">
    <location>
        <begin position="29"/>
        <end position="96"/>
    </location>
</feature>
<dbReference type="EMBL" id="JAVDUU010000001">
    <property type="protein sequence ID" value="MDR6941185.1"/>
    <property type="molecule type" value="Genomic_DNA"/>
</dbReference>
<dbReference type="Gene3D" id="1.10.10.10">
    <property type="entry name" value="Winged helix-like DNA-binding domain superfamily/Winged helix DNA-binding domain"/>
    <property type="match status" value="1"/>
</dbReference>
<dbReference type="SUPFAM" id="SSF88946">
    <property type="entry name" value="Sigma2 domain of RNA polymerase sigma factors"/>
    <property type="match status" value="1"/>
</dbReference>
<gene>
    <name evidence="7" type="ORF">J2W55_001013</name>
</gene>
<dbReference type="InterPro" id="IPR036388">
    <property type="entry name" value="WH-like_DNA-bd_sf"/>
</dbReference>
<dbReference type="PANTHER" id="PTHR43133">
    <property type="entry name" value="RNA POLYMERASE ECF-TYPE SIGMA FACTO"/>
    <property type="match status" value="1"/>
</dbReference>
<dbReference type="InterPro" id="IPR013324">
    <property type="entry name" value="RNA_pol_sigma_r3/r4-like"/>
</dbReference>
<dbReference type="InterPro" id="IPR013325">
    <property type="entry name" value="RNA_pol_sigma_r2"/>
</dbReference>
<keyword evidence="2" id="KW-0805">Transcription regulation</keyword>
<evidence type="ECO:0000313" key="8">
    <source>
        <dbReference type="Proteomes" id="UP001247620"/>
    </source>
</evidence>
<keyword evidence="8" id="KW-1185">Reference proteome</keyword>
<sequence>MQRYQLQTATDHQLLELIGKDDREAFTELYNRYWDKLFTVAMHRLADEHEAEEVVQEVFLSLWQRRHTLKLTHTINTYLSVAVKYRIINHLDKQYRKKEHINSLAVSLPQGEDSTSSWLSEKELRAQLEKSINQLPPKCRIVFLLSRDEQKTNAEIAAELNIAEKTVEAHMTRALGALRQNLNLSVPLLLYLLHK</sequence>
<dbReference type="InterPro" id="IPR013249">
    <property type="entry name" value="RNA_pol_sigma70_r4_t2"/>
</dbReference>
<comment type="caution">
    <text evidence="7">The sequence shown here is derived from an EMBL/GenBank/DDBJ whole genome shotgun (WGS) entry which is preliminary data.</text>
</comment>
<evidence type="ECO:0000256" key="2">
    <source>
        <dbReference type="ARBA" id="ARBA00023015"/>
    </source>
</evidence>
<protein>
    <submittedName>
        <fullName evidence="7">RNA polymerase sigma-70 factor (ECF subfamily)</fullName>
    </submittedName>
</protein>
<dbReference type="InterPro" id="IPR007627">
    <property type="entry name" value="RNA_pol_sigma70_r2"/>
</dbReference>
<dbReference type="InterPro" id="IPR014327">
    <property type="entry name" value="RNA_pol_sigma70_bacteroid"/>
</dbReference>
<evidence type="ECO:0000259" key="6">
    <source>
        <dbReference type="Pfam" id="PF08281"/>
    </source>
</evidence>
<comment type="similarity">
    <text evidence="1">Belongs to the sigma-70 factor family. ECF subfamily.</text>
</comment>
<reference evidence="7 8" key="1">
    <citation type="submission" date="2023-07" db="EMBL/GenBank/DDBJ databases">
        <title>Sorghum-associated microbial communities from plants grown in Nebraska, USA.</title>
        <authorList>
            <person name="Schachtman D."/>
        </authorList>
    </citation>
    <scope>NUCLEOTIDE SEQUENCE [LARGE SCALE GENOMIC DNA]</scope>
    <source>
        <strain evidence="7 8">3262</strain>
    </source>
</reference>
<dbReference type="NCBIfam" id="TIGR02937">
    <property type="entry name" value="sigma70-ECF"/>
    <property type="match status" value="1"/>
</dbReference>
<keyword evidence="4" id="KW-0804">Transcription</keyword>
<evidence type="ECO:0000256" key="3">
    <source>
        <dbReference type="ARBA" id="ARBA00023082"/>
    </source>
</evidence>
<dbReference type="Proteomes" id="UP001247620">
    <property type="component" value="Unassembled WGS sequence"/>
</dbReference>
<dbReference type="InterPro" id="IPR014284">
    <property type="entry name" value="RNA_pol_sigma-70_dom"/>
</dbReference>
<feature type="domain" description="RNA polymerase sigma factor 70 region 4 type 2" evidence="6">
    <location>
        <begin position="126"/>
        <end position="178"/>
    </location>
</feature>
<dbReference type="Pfam" id="PF04542">
    <property type="entry name" value="Sigma70_r2"/>
    <property type="match status" value="1"/>
</dbReference>
<proteinExistence type="inferred from homology"/>
<keyword evidence="3" id="KW-0731">Sigma factor</keyword>
<name>A0ABU1T724_9SPHI</name>
<dbReference type="RefSeq" id="WP_310092647.1">
    <property type="nucleotide sequence ID" value="NZ_JAVDUU010000001.1"/>
</dbReference>
<organism evidence="7 8">
    <name type="scientific">Mucilaginibacter pocheonensis</name>
    <dbReference type="NCBI Taxonomy" id="398050"/>
    <lineage>
        <taxon>Bacteria</taxon>
        <taxon>Pseudomonadati</taxon>
        <taxon>Bacteroidota</taxon>
        <taxon>Sphingobacteriia</taxon>
        <taxon>Sphingobacteriales</taxon>
        <taxon>Sphingobacteriaceae</taxon>
        <taxon>Mucilaginibacter</taxon>
    </lineage>
</organism>
<dbReference type="SUPFAM" id="SSF88659">
    <property type="entry name" value="Sigma3 and sigma4 domains of RNA polymerase sigma factors"/>
    <property type="match status" value="1"/>
</dbReference>
<evidence type="ECO:0000256" key="1">
    <source>
        <dbReference type="ARBA" id="ARBA00010641"/>
    </source>
</evidence>
<dbReference type="Gene3D" id="1.10.1740.10">
    <property type="match status" value="1"/>
</dbReference>
<accession>A0ABU1T724</accession>